<proteinExistence type="predicted"/>
<evidence type="ECO:0000256" key="1">
    <source>
        <dbReference type="SAM" id="MobiDB-lite"/>
    </source>
</evidence>
<name>A0A811U7C0_CERCA</name>
<sequence length="111" mass="12590">MNIATTMTTVTTTTTNKQKQECDQTRRQSTKYQKSSKRNEKFCLDGSCAAAEVSSSDSSPNTNDNTITTLITYNKNITAITMLFAVTIMLFNKEIELKFSDIDVMQWRLNQ</sequence>
<evidence type="ECO:0000313" key="3">
    <source>
        <dbReference type="Proteomes" id="UP000606786"/>
    </source>
</evidence>
<feature type="region of interest" description="Disordered" evidence="1">
    <location>
        <begin position="1"/>
        <end position="36"/>
    </location>
</feature>
<evidence type="ECO:0000313" key="2">
    <source>
        <dbReference type="EMBL" id="CAD6993877.1"/>
    </source>
</evidence>
<comment type="caution">
    <text evidence="2">The sequence shown here is derived from an EMBL/GenBank/DDBJ whole genome shotgun (WGS) entry which is preliminary data.</text>
</comment>
<dbReference type="AlphaFoldDB" id="A0A811U7C0"/>
<accession>A0A811U7C0</accession>
<organism evidence="2 3">
    <name type="scientific">Ceratitis capitata</name>
    <name type="common">Mediterranean fruit fly</name>
    <name type="synonym">Tephritis capitata</name>
    <dbReference type="NCBI Taxonomy" id="7213"/>
    <lineage>
        <taxon>Eukaryota</taxon>
        <taxon>Metazoa</taxon>
        <taxon>Ecdysozoa</taxon>
        <taxon>Arthropoda</taxon>
        <taxon>Hexapoda</taxon>
        <taxon>Insecta</taxon>
        <taxon>Pterygota</taxon>
        <taxon>Neoptera</taxon>
        <taxon>Endopterygota</taxon>
        <taxon>Diptera</taxon>
        <taxon>Brachycera</taxon>
        <taxon>Muscomorpha</taxon>
        <taxon>Tephritoidea</taxon>
        <taxon>Tephritidae</taxon>
        <taxon>Ceratitis</taxon>
        <taxon>Ceratitis</taxon>
    </lineage>
</organism>
<reference evidence="2" key="1">
    <citation type="submission" date="2020-11" db="EMBL/GenBank/DDBJ databases">
        <authorList>
            <person name="Whitehead M."/>
        </authorList>
    </citation>
    <scope>NUCLEOTIDE SEQUENCE</scope>
    <source>
        <strain evidence="2">EGII</strain>
    </source>
</reference>
<dbReference type="Proteomes" id="UP000606786">
    <property type="component" value="Unassembled WGS sequence"/>
</dbReference>
<dbReference type="EMBL" id="CAJHJT010000001">
    <property type="protein sequence ID" value="CAD6993877.1"/>
    <property type="molecule type" value="Genomic_DNA"/>
</dbReference>
<gene>
    <name evidence="2" type="ORF">CCAP1982_LOCUS2671</name>
</gene>
<feature type="compositionally biased region" description="Low complexity" evidence="1">
    <location>
        <begin position="1"/>
        <end position="15"/>
    </location>
</feature>
<protein>
    <submittedName>
        <fullName evidence="2">(Mediterranean fruit fly) hypothetical protein</fullName>
    </submittedName>
</protein>
<keyword evidence="3" id="KW-1185">Reference proteome</keyword>